<feature type="transmembrane region" description="Helical" evidence="1">
    <location>
        <begin position="12"/>
        <end position="30"/>
    </location>
</feature>
<evidence type="ECO:0000313" key="3">
    <source>
        <dbReference type="Proteomes" id="UP000692954"/>
    </source>
</evidence>
<feature type="transmembrane region" description="Helical" evidence="1">
    <location>
        <begin position="95"/>
        <end position="119"/>
    </location>
</feature>
<accession>A0A8S1MWB7</accession>
<name>A0A8S1MWB7_9CILI</name>
<keyword evidence="1" id="KW-0812">Transmembrane</keyword>
<keyword evidence="1" id="KW-1133">Transmembrane helix</keyword>
<keyword evidence="1" id="KW-0472">Membrane</keyword>
<reference evidence="2" key="1">
    <citation type="submission" date="2021-01" db="EMBL/GenBank/DDBJ databases">
        <authorList>
            <consortium name="Genoscope - CEA"/>
            <person name="William W."/>
        </authorList>
    </citation>
    <scope>NUCLEOTIDE SEQUENCE</scope>
</reference>
<evidence type="ECO:0008006" key="4">
    <source>
        <dbReference type="Google" id="ProtNLM"/>
    </source>
</evidence>
<comment type="caution">
    <text evidence="2">The sequence shown here is derived from an EMBL/GenBank/DDBJ whole genome shotgun (WGS) entry which is preliminary data.</text>
</comment>
<keyword evidence="3" id="KW-1185">Reference proteome</keyword>
<evidence type="ECO:0000256" key="1">
    <source>
        <dbReference type="SAM" id="Phobius"/>
    </source>
</evidence>
<dbReference type="EMBL" id="CAJJDN010000041">
    <property type="protein sequence ID" value="CAD8081313.1"/>
    <property type="molecule type" value="Genomic_DNA"/>
</dbReference>
<protein>
    <recommendedName>
        <fullName evidence="4">Transmembrane protein</fullName>
    </recommendedName>
</protein>
<dbReference type="Proteomes" id="UP000692954">
    <property type="component" value="Unassembled WGS sequence"/>
</dbReference>
<dbReference type="AlphaFoldDB" id="A0A8S1MWB7"/>
<proteinExistence type="predicted"/>
<organism evidence="2 3">
    <name type="scientific">Paramecium sonneborni</name>
    <dbReference type="NCBI Taxonomy" id="65129"/>
    <lineage>
        <taxon>Eukaryota</taxon>
        <taxon>Sar</taxon>
        <taxon>Alveolata</taxon>
        <taxon>Ciliophora</taxon>
        <taxon>Intramacronucleata</taxon>
        <taxon>Oligohymenophorea</taxon>
        <taxon>Peniculida</taxon>
        <taxon>Parameciidae</taxon>
        <taxon>Paramecium</taxon>
    </lineage>
</organism>
<evidence type="ECO:0000313" key="2">
    <source>
        <dbReference type="EMBL" id="CAD8081313.1"/>
    </source>
</evidence>
<feature type="transmembrane region" description="Helical" evidence="1">
    <location>
        <begin position="51"/>
        <end position="75"/>
    </location>
</feature>
<sequence length="200" mass="24102">MLKAVIFQHQCLQLLILFVHFQHLGVFLIYQKDCSLKRMKIKLSQNLFDFFNHKFFIIVYNLKIITLVNMLFNSIKQFFINQYLVHYFNFQNETFNTIFESINSINAIFSLILIVLLNFKSLSITSSKIINKNKWRYLFEGSNANFWAVNFKSFQIYKVQCYLIIIVQLKNYPEAQSILLQHYHLYIQCIFVNLYLQFKV</sequence>
<gene>
    <name evidence="2" type="ORF">PSON_ATCC_30995.1.T0410340</name>
</gene>